<evidence type="ECO:0000256" key="4">
    <source>
        <dbReference type="ARBA" id="ARBA00001947"/>
    </source>
</evidence>
<evidence type="ECO:0000256" key="3">
    <source>
        <dbReference type="ARBA" id="ARBA00001941"/>
    </source>
</evidence>
<protein>
    <recommendedName>
        <fullName evidence="10">Ribulose-phosphate 3-epimerase</fullName>
        <ecNumber evidence="9">5.1.3.1</ecNumber>
    </recommendedName>
    <alternativeName>
        <fullName evidence="17">Pentose-5-phosphate 3-epimerase</fullName>
    </alternativeName>
    <alternativeName>
        <fullName evidence="16">RPE</fullName>
    </alternativeName>
</protein>
<comment type="cofactor">
    <cofactor evidence="5">
        <name>Fe(2+)</name>
        <dbReference type="ChEBI" id="CHEBI:29033"/>
    </cofactor>
</comment>
<dbReference type="Gene3D" id="3.20.20.70">
    <property type="entry name" value="Aldolase class I"/>
    <property type="match status" value="1"/>
</dbReference>
<dbReference type="PROSITE" id="PS01085">
    <property type="entry name" value="RIBUL_P_3_EPIMER_1"/>
    <property type="match status" value="1"/>
</dbReference>
<keyword evidence="20" id="KW-1185">Reference proteome</keyword>
<sequence>MSPPAIIAPSILSADFAALGGACSKTMEDGADWLHVDIMDGHFVPNITFGAPVVSKIRSHVERPKSGGGRGTFDCHMMISEPHRWASTFRDAGCDLYCFHYEAAVTSVAATKPEDKTTTRPTSPKELIKYIHDLGMQAGIAIKPETSVDVLWDILENENAAERPDMVLVMTVHPGFGGQKFMASELPKVTALRKKYPDMNIEVDGGLGEGTIDQAADAGANVIVAGSAVFGAKDPGQVIKVLRDAVDKRRDVQPFTISIPDSSLSDLKTRLSLARFPDEIDGAGWDYGAPLEDVKRLTNYWKDKYNWRDAEKKLNTVPQYTTTIPCDGFEPLRIHFIHAKSDRKNAIPLLFVHGWPGNFLEATKIWDKLSSPEPSSDAPAFHFVALSLPNYGFSEGSKKKGFALAQYAETCNKLMLKLGYTEYVTQGGDWGFYITRAISLLYPNHCKATHVNMDQGDAPKWTQHPKLALQHAVTPYTAAEKEGMERTKWFLEQGSGYRAQQSTKPQTLGYALADSPVALLAWIFEKLHDWTDSYPWTEDEVCTWISIYWFSTAGPAANVRIYYEATHDWDDPATRVTRDRTREYIGGVKLGLSHAPKELRVLPSIWTRTQGDVVFEKTHDSGGHFFAYEKPQYLIGDVREMFGKKGGAFGVVKGLDGY</sequence>
<dbReference type="EC" id="5.1.3.1" evidence="9"/>
<evidence type="ECO:0000313" key="20">
    <source>
        <dbReference type="Proteomes" id="UP001345827"/>
    </source>
</evidence>
<dbReference type="InterPro" id="IPR029058">
    <property type="entry name" value="AB_hydrolase_fold"/>
</dbReference>
<evidence type="ECO:0000256" key="1">
    <source>
        <dbReference type="ARBA" id="ARBA00001782"/>
    </source>
</evidence>
<gene>
    <name evidence="19" type="ORF">LTR25_004928</name>
</gene>
<dbReference type="Proteomes" id="UP001345827">
    <property type="component" value="Unassembled WGS sequence"/>
</dbReference>
<dbReference type="InterPro" id="IPR026019">
    <property type="entry name" value="Ribul_P_3_epim"/>
</dbReference>
<dbReference type="CDD" id="cd00429">
    <property type="entry name" value="RPE"/>
    <property type="match status" value="1"/>
</dbReference>
<reference evidence="19 20" key="1">
    <citation type="submission" date="2023-06" db="EMBL/GenBank/DDBJ databases">
        <title>Black Yeasts Isolated from many extreme environments.</title>
        <authorList>
            <person name="Coleine C."/>
            <person name="Stajich J.E."/>
            <person name="Selbmann L."/>
        </authorList>
    </citation>
    <scope>NUCLEOTIDE SEQUENCE [LARGE SCALE GENOMIC DNA]</scope>
    <source>
        <strain evidence="19 20">CCFEE 5887</strain>
    </source>
</reference>
<keyword evidence="11" id="KW-0479">Metal-binding</keyword>
<evidence type="ECO:0000256" key="5">
    <source>
        <dbReference type="ARBA" id="ARBA00001954"/>
    </source>
</evidence>
<evidence type="ECO:0000313" key="19">
    <source>
        <dbReference type="EMBL" id="KAK5537676.1"/>
    </source>
</evidence>
<comment type="caution">
    <text evidence="19">The sequence shown here is derived from an EMBL/GenBank/DDBJ whole genome shotgun (WGS) entry which is preliminary data.</text>
</comment>
<evidence type="ECO:0000256" key="7">
    <source>
        <dbReference type="ARBA" id="ARBA00009541"/>
    </source>
</evidence>
<keyword evidence="12" id="KW-0058">Aromatic hydrocarbons catabolism</keyword>
<comment type="similarity">
    <text evidence="7">Belongs to the ribulose-phosphate 3-epimerase family.</text>
</comment>
<dbReference type="GO" id="GO:0005975">
    <property type="term" value="P:carbohydrate metabolic process"/>
    <property type="evidence" value="ECO:0007669"/>
    <property type="project" value="InterPro"/>
</dbReference>
<dbReference type="GO" id="GO:0006098">
    <property type="term" value="P:pentose-phosphate shunt"/>
    <property type="evidence" value="ECO:0007669"/>
    <property type="project" value="InterPro"/>
</dbReference>
<evidence type="ECO:0000256" key="13">
    <source>
        <dbReference type="ARBA" id="ARBA00022801"/>
    </source>
</evidence>
<dbReference type="Gene3D" id="3.40.50.1820">
    <property type="entry name" value="alpha/beta hydrolase"/>
    <property type="match status" value="1"/>
</dbReference>
<dbReference type="PANTHER" id="PTHR21661">
    <property type="entry name" value="EPOXIDE HYDROLASE 1-RELATED"/>
    <property type="match status" value="1"/>
</dbReference>
<dbReference type="SUPFAM" id="SSF51366">
    <property type="entry name" value="Ribulose-phoshate binding barrel"/>
    <property type="match status" value="1"/>
</dbReference>
<evidence type="ECO:0000256" key="14">
    <source>
        <dbReference type="ARBA" id="ARBA00023235"/>
    </source>
</evidence>
<dbReference type="AlphaFoldDB" id="A0AAV9QAR7"/>
<comment type="pathway">
    <text evidence="6">Carbohydrate degradation; pentose phosphate pathway; D-xylulose 5-phosphate from D-ribulose 5-phosphate (non-oxidative stage): step 1/1.</text>
</comment>
<comment type="similarity">
    <text evidence="8">Belongs to the peptidase S33 family.</text>
</comment>
<dbReference type="NCBIfam" id="NF004076">
    <property type="entry name" value="PRK05581.1-4"/>
    <property type="match status" value="1"/>
</dbReference>
<evidence type="ECO:0000256" key="12">
    <source>
        <dbReference type="ARBA" id="ARBA00022797"/>
    </source>
</evidence>
<comment type="cofactor">
    <cofactor evidence="4">
        <name>Zn(2+)</name>
        <dbReference type="ChEBI" id="CHEBI:29105"/>
    </cofactor>
</comment>
<dbReference type="InterPro" id="IPR011060">
    <property type="entry name" value="RibuloseP-bd_barrel"/>
</dbReference>
<evidence type="ECO:0000256" key="2">
    <source>
        <dbReference type="ARBA" id="ARBA00001936"/>
    </source>
</evidence>
<evidence type="ECO:0000256" key="6">
    <source>
        <dbReference type="ARBA" id="ARBA00005016"/>
    </source>
</evidence>
<comment type="catalytic activity">
    <reaction evidence="1">
        <text>D-ribulose 5-phosphate = D-xylulose 5-phosphate</text>
        <dbReference type="Rhea" id="RHEA:13677"/>
        <dbReference type="ChEBI" id="CHEBI:57737"/>
        <dbReference type="ChEBI" id="CHEBI:58121"/>
        <dbReference type="EC" id="5.1.3.1"/>
    </reaction>
</comment>
<dbReference type="PROSITE" id="PS01086">
    <property type="entry name" value="RIBUL_P_3_EPIMER_2"/>
    <property type="match status" value="1"/>
</dbReference>
<keyword evidence="13" id="KW-0378">Hydrolase</keyword>
<dbReference type="GO" id="GO:0046872">
    <property type="term" value="F:metal ion binding"/>
    <property type="evidence" value="ECO:0007669"/>
    <property type="project" value="UniProtKB-KW"/>
</dbReference>
<evidence type="ECO:0000256" key="11">
    <source>
        <dbReference type="ARBA" id="ARBA00022723"/>
    </source>
</evidence>
<keyword evidence="15" id="KW-0170">Cobalt</keyword>
<evidence type="ECO:0000256" key="17">
    <source>
        <dbReference type="ARBA" id="ARBA00030599"/>
    </source>
</evidence>
<dbReference type="FunFam" id="3.20.20.70:FF:000130">
    <property type="entry name" value="Ribulose-phosphate 3-epimerase"/>
    <property type="match status" value="1"/>
</dbReference>
<dbReference type="SUPFAM" id="SSF53474">
    <property type="entry name" value="alpha/beta-Hydrolases"/>
    <property type="match status" value="1"/>
</dbReference>
<dbReference type="PRINTS" id="PR00412">
    <property type="entry name" value="EPOXHYDRLASE"/>
</dbReference>
<evidence type="ECO:0000256" key="8">
    <source>
        <dbReference type="ARBA" id="ARBA00010088"/>
    </source>
</evidence>
<dbReference type="InterPro" id="IPR013785">
    <property type="entry name" value="Aldolase_TIM"/>
</dbReference>
<keyword evidence="14" id="KW-0413">Isomerase</keyword>
<proteinExistence type="inferred from homology"/>
<dbReference type="Pfam" id="PF06441">
    <property type="entry name" value="EHN"/>
    <property type="match status" value="1"/>
</dbReference>
<dbReference type="PANTHER" id="PTHR21661:SF35">
    <property type="entry name" value="EPOXIDE HYDROLASE"/>
    <property type="match status" value="1"/>
</dbReference>
<dbReference type="InterPro" id="IPR000639">
    <property type="entry name" value="Epox_hydrolase-like"/>
</dbReference>
<feature type="domain" description="Epoxide hydrolase N-terminal" evidence="18">
    <location>
        <begin position="252"/>
        <end position="361"/>
    </location>
</feature>
<dbReference type="InterPro" id="IPR000056">
    <property type="entry name" value="Ribul_P_3_epim-like"/>
</dbReference>
<accession>A0AAV9QAR7</accession>
<comment type="cofactor">
    <cofactor evidence="3">
        <name>Co(2+)</name>
        <dbReference type="ChEBI" id="CHEBI:48828"/>
    </cofactor>
</comment>
<evidence type="ECO:0000259" key="18">
    <source>
        <dbReference type="Pfam" id="PF06441"/>
    </source>
</evidence>
<evidence type="ECO:0000256" key="15">
    <source>
        <dbReference type="ARBA" id="ARBA00023285"/>
    </source>
</evidence>
<dbReference type="EMBL" id="JAXLQG010000007">
    <property type="protein sequence ID" value="KAK5537676.1"/>
    <property type="molecule type" value="Genomic_DNA"/>
</dbReference>
<dbReference type="Pfam" id="PF00834">
    <property type="entry name" value="Ribul_P_3_epim"/>
    <property type="match status" value="1"/>
</dbReference>
<dbReference type="GO" id="GO:0004750">
    <property type="term" value="F:D-ribulose-phosphate 3-epimerase activity"/>
    <property type="evidence" value="ECO:0007669"/>
    <property type="project" value="UniProtKB-EC"/>
</dbReference>
<evidence type="ECO:0000256" key="9">
    <source>
        <dbReference type="ARBA" id="ARBA00013188"/>
    </source>
</evidence>
<dbReference type="GO" id="GO:0004301">
    <property type="term" value="F:epoxide hydrolase activity"/>
    <property type="evidence" value="ECO:0007669"/>
    <property type="project" value="TreeGrafter"/>
</dbReference>
<dbReference type="InterPro" id="IPR010497">
    <property type="entry name" value="Epoxide_hydro_N"/>
</dbReference>
<dbReference type="GO" id="GO:0097176">
    <property type="term" value="P:epoxide metabolic process"/>
    <property type="evidence" value="ECO:0007669"/>
    <property type="project" value="TreeGrafter"/>
</dbReference>
<comment type="cofactor">
    <cofactor evidence="2">
        <name>Mn(2+)</name>
        <dbReference type="ChEBI" id="CHEBI:29035"/>
    </cofactor>
</comment>
<organism evidence="19 20">
    <name type="scientific">Vermiconidia calcicola</name>
    <dbReference type="NCBI Taxonomy" id="1690605"/>
    <lineage>
        <taxon>Eukaryota</taxon>
        <taxon>Fungi</taxon>
        <taxon>Dikarya</taxon>
        <taxon>Ascomycota</taxon>
        <taxon>Pezizomycotina</taxon>
        <taxon>Dothideomycetes</taxon>
        <taxon>Dothideomycetidae</taxon>
        <taxon>Mycosphaerellales</taxon>
        <taxon>Extremaceae</taxon>
        <taxon>Vermiconidia</taxon>
    </lineage>
</organism>
<evidence type="ECO:0000256" key="10">
    <source>
        <dbReference type="ARBA" id="ARBA00013920"/>
    </source>
</evidence>
<dbReference type="HAMAP" id="MF_02227">
    <property type="entry name" value="RPE"/>
    <property type="match status" value="1"/>
</dbReference>
<evidence type="ECO:0000256" key="16">
    <source>
        <dbReference type="ARBA" id="ARBA00029933"/>
    </source>
</evidence>
<name>A0AAV9QAR7_9PEZI</name>